<evidence type="ECO:0000313" key="1">
    <source>
        <dbReference type="EMBL" id="KAJ9113324.1"/>
    </source>
</evidence>
<organism evidence="1 2">
    <name type="scientific">Naganishia cerealis</name>
    <dbReference type="NCBI Taxonomy" id="610337"/>
    <lineage>
        <taxon>Eukaryota</taxon>
        <taxon>Fungi</taxon>
        <taxon>Dikarya</taxon>
        <taxon>Basidiomycota</taxon>
        <taxon>Agaricomycotina</taxon>
        <taxon>Tremellomycetes</taxon>
        <taxon>Filobasidiales</taxon>
        <taxon>Filobasidiaceae</taxon>
        <taxon>Naganishia</taxon>
    </lineage>
</organism>
<reference evidence="1" key="1">
    <citation type="submission" date="2023-04" db="EMBL/GenBank/DDBJ databases">
        <title>Draft Genome sequencing of Naganishia species isolated from polar environments using Oxford Nanopore Technology.</title>
        <authorList>
            <person name="Leo P."/>
            <person name="Venkateswaran K."/>
        </authorList>
    </citation>
    <scope>NUCLEOTIDE SEQUENCE</scope>
    <source>
        <strain evidence="1">MNA-CCFEE 5261</strain>
    </source>
</reference>
<name>A0ACC2WQ76_9TREE</name>
<dbReference type="Proteomes" id="UP001241377">
    <property type="component" value="Unassembled WGS sequence"/>
</dbReference>
<protein>
    <submittedName>
        <fullName evidence="1">Uncharacterized protein</fullName>
    </submittedName>
</protein>
<keyword evidence="2" id="KW-1185">Reference proteome</keyword>
<proteinExistence type="predicted"/>
<gene>
    <name evidence="1" type="ORF">QFC19_000242</name>
</gene>
<accession>A0ACC2WQ76</accession>
<evidence type="ECO:0000313" key="2">
    <source>
        <dbReference type="Proteomes" id="UP001241377"/>
    </source>
</evidence>
<dbReference type="EMBL" id="JASBWR010000002">
    <property type="protein sequence ID" value="KAJ9113324.1"/>
    <property type="molecule type" value="Genomic_DNA"/>
</dbReference>
<comment type="caution">
    <text evidence="1">The sequence shown here is derived from an EMBL/GenBank/DDBJ whole genome shotgun (WGS) entry which is preliminary data.</text>
</comment>
<sequence>MTISLKAICANKVARNIEFIASLSIHEIPWSALSEVWKQCLKLNTDSPRVFSMFAQKFHKQKDFKCHNQKLKLNNEVAKIRHEAIEYHKLPNSRKHRIEIVYLNVRIRDTVSYSFKLETCSWIILDLTSFKASKDDMLLMLNFQNLVCLDLSYSAIDDSFVYSLASSILREGKLSKLTIIRLVNCKNVTIDGIKSLMNIKNRASFSLSCIELDLELNKDNSSYVHDNWFVTSDNHMSSLPLTLKLQYLFKNYGPHIFTESSSKDITTNPVYLLWSKDFILLDLSYVDVALDSQFNTDAMVSGWTKRKNANHNSKPCFTYVVDNRTRVKSEPLSQLARPSLSRHVPKIQRNRIKSDVKSFFDL</sequence>